<dbReference type="RefSeq" id="WP_380773271.1">
    <property type="nucleotide sequence ID" value="NZ_JBHUEO010000017.1"/>
</dbReference>
<comment type="caution">
    <text evidence="3">The sequence shown here is derived from an EMBL/GenBank/DDBJ whole genome shotgun (WGS) entry which is preliminary data.</text>
</comment>
<evidence type="ECO:0000256" key="1">
    <source>
        <dbReference type="ARBA" id="ARBA00006718"/>
    </source>
</evidence>
<gene>
    <name evidence="3" type="ORF">ACFSCZ_07705</name>
</gene>
<dbReference type="InterPro" id="IPR000361">
    <property type="entry name" value="ATAP_core_dom"/>
</dbReference>
<keyword evidence="4" id="KW-1185">Reference proteome</keyword>
<proteinExistence type="inferred from homology"/>
<organism evidence="3 4">
    <name type="scientific">Siminovitchia sediminis</name>
    <dbReference type="NCBI Taxonomy" id="1274353"/>
    <lineage>
        <taxon>Bacteria</taxon>
        <taxon>Bacillati</taxon>
        <taxon>Bacillota</taxon>
        <taxon>Bacilli</taxon>
        <taxon>Bacillales</taxon>
        <taxon>Bacillaceae</taxon>
        <taxon>Siminovitchia</taxon>
    </lineage>
</organism>
<feature type="domain" description="Core" evidence="2">
    <location>
        <begin position="1"/>
        <end position="88"/>
    </location>
</feature>
<dbReference type="SUPFAM" id="SSF89360">
    <property type="entry name" value="HesB-like domain"/>
    <property type="match status" value="1"/>
</dbReference>
<dbReference type="Proteomes" id="UP001597301">
    <property type="component" value="Unassembled WGS sequence"/>
</dbReference>
<dbReference type="PIRSF" id="PIRSF034852">
    <property type="entry name" value="UCP034852"/>
    <property type="match status" value="1"/>
</dbReference>
<evidence type="ECO:0000259" key="2">
    <source>
        <dbReference type="Pfam" id="PF01521"/>
    </source>
</evidence>
<dbReference type="InterPro" id="IPR008326">
    <property type="entry name" value="PdhI-like"/>
</dbReference>
<protein>
    <submittedName>
        <fullName evidence="3">HesB/YadR/YfhF family protein</fullName>
    </submittedName>
</protein>
<name>A0ABW4KG27_9BACI</name>
<sequence length="98" mass="11739">MEIKVTDRALEWFQDEMFLEKGESVRFYARYGGSSPLQEGFSLGMNKEEPMDPGVVQNKDGYTFFIEEHDLWYFKEHDLIVDYDEKMDEIAYRYEQGE</sequence>
<dbReference type="InterPro" id="IPR035903">
    <property type="entry name" value="HesB-like_dom_sf"/>
</dbReference>
<reference evidence="4" key="1">
    <citation type="journal article" date="2019" name="Int. J. Syst. Evol. Microbiol.">
        <title>The Global Catalogue of Microorganisms (GCM) 10K type strain sequencing project: providing services to taxonomists for standard genome sequencing and annotation.</title>
        <authorList>
            <consortium name="The Broad Institute Genomics Platform"/>
            <consortium name="The Broad Institute Genome Sequencing Center for Infectious Disease"/>
            <person name="Wu L."/>
            <person name="Ma J."/>
        </authorList>
    </citation>
    <scope>NUCLEOTIDE SEQUENCE [LARGE SCALE GENOMIC DNA]</scope>
    <source>
        <strain evidence="4">CGMCC 1.12295</strain>
    </source>
</reference>
<accession>A0ABW4KG27</accession>
<dbReference type="Pfam" id="PF01521">
    <property type="entry name" value="Fe-S_biosyn"/>
    <property type="match status" value="1"/>
</dbReference>
<evidence type="ECO:0000313" key="4">
    <source>
        <dbReference type="Proteomes" id="UP001597301"/>
    </source>
</evidence>
<comment type="similarity">
    <text evidence="1">Belongs to the HesB/IscA family.</text>
</comment>
<evidence type="ECO:0000313" key="3">
    <source>
        <dbReference type="EMBL" id="MFD1706639.1"/>
    </source>
</evidence>
<dbReference type="EMBL" id="JBHUEO010000017">
    <property type="protein sequence ID" value="MFD1706639.1"/>
    <property type="molecule type" value="Genomic_DNA"/>
</dbReference>